<gene>
    <name evidence="1" type="ORF">DFR70_103658</name>
</gene>
<dbReference type="AlphaFoldDB" id="A0A318KIC4"/>
<accession>A0A318KIC4</accession>
<sequence>MAEFPTSIFVDPIAAHRLTCQSVYRLQNLGARKFPWQEETLTEILLGHLTGVNYRIDARCPECEHEGSHRCRIWDSATMSDSTGGIRLLTRPQEGGNQALGRRGVGADFVYSLQDEAAECEIRMLIQAKRARCGQPIKSGAVPARQRVDLLEAAGHYGGAPYYLFYAESQSAHDGQNTRCRVHRSPPDTSMILVPAQVLTHVFDVDKATAVSATELFEQGRTLMCIDGCAKTAASLNAFDRLLRFIRDDNPDYQPVDAGRPLPEAPAVQILTKASKPPAKKMVRRVTRGGSRRVEHGEILWVYLGEWIPEIGSERTGHGWYPQIDPKCLSDSARMYWKLDLHRAQTVRYLVASAQGEIRALYRVKPDSLVVHHNYNHKVSFELEALDPDNGIYKQVRQRTETYLTQRKPRARNVVGYP</sequence>
<dbReference type="OrthoDB" id="9954702at2"/>
<proteinExistence type="predicted"/>
<evidence type="ECO:0000313" key="2">
    <source>
        <dbReference type="Proteomes" id="UP000247569"/>
    </source>
</evidence>
<keyword evidence="2" id="KW-1185">Reference proteome</keyword>
<name>A0A318KIC4_9NOCA</name>
<dbReference type="Proteomes" id="UP000247569">
    <property type="component" value="Unassembled WGS sequence"/>
</dbReference>
<reference evidence="1 2" key="1">
    <citation type="submission" date="2018-05" db="EMBL/GenBank/DDBJ databases">
        <title>Genomic Encyclopedia of Type Strains, Phase IV (KMG-IV): sequencing the most valuable type-strain genomes for metagenomic binning, comparative biology and taxonomic classification.</title>
        <authorList>
            <person name="Goeker M."/>
        </authorList>
    </citation>
    <scope>NUCLEOTIDE SEQUENCE [LARGE SCALE GENOMIC DNA]</scope>
    <source>
        <strain evidence="1 2">DSM 44704</strain>
    </source>
</reference>
<dbReference type="RefSeq" id="WP_146251082.1">
    <property type="nucleotide sequence ID" value="NZ_QJKF01000003.1"/>
</dbReference>
<organism evidence="1 2">
    <name type="scientific">Nocardia tenerifensis</name>
    <dbReference type="NCBI Taxonomy" id="228006"/>
    <lineage>
        <taxon>Bacteria</taxon>
        <taxon>Bacillati</taxon>
        <taxon>Actinomycetota</taxon>
        <taxon>Actinomycetes</taxon>
        <taxon>Mycobacteriales</taxon>
        <taxon>Nocardiaceae</taxon>
        <taxon>Nocardia</taxon>
    </lineage>
</organism>
<evidence type="ECO:0000313" key="1">
    <source>
        <dbReference type="EMBL" id="PXX66903.1"/>
    </source>
</evidence>
<dbReference type="EMBL" id="QJKF01000003">
    <property type="protein sequence ID" value="PXX66903.1"/>
    <property type="molecule type" value="Genomic_DNA"/>
</dbReference>
<protein>
    <submittedName>
        <fullName evidence="1">Uncharacterized protein</fullName>
    </submittedName>
</protein>
<comment type="caution">
    <text evidence="1">The sequence shown here is derived from an EMBL/GenBank/DDBJ whole genome shotgun (WGS) entry which is preliminary data.</text>
</comment>